<organism evidence="1 2">
    <name type="scientific">Eumeta variegata</name>
    <name type="common">Bagworm moth</name>
    <name type="synonym">Eumeta japonica</name>
    <dbReference type="NCBI Taxonomy" id="151549"/>
    <lineage>
        <taxon>Eukaryota</taxon>
        <taxon>Metazoa</taxon>
        <taxon>Ecdysozoa</taxon>
        <taxon>Arthropoda</taxon>
        <taxon>Hexapoda</taxon>
        <taxon>Insecta</taxon>
        <taxon>Pterygota</taxon>
        <taxon>Neoptera</taxon>
        <taxon>Endopterygota</taxon>
        <taxon>Lepidoptera</taxon>
        <taxon>Glossata</taxon>
        <taxon>Ditrysia</taxon>
        <taxon>Tineoidea</taxon>
        <taxon>Psychidae</taxon>
        <taxon>Oiketicinae</taxon>
        <taxon>Eumeta</taxon>
    </lineage>
</organism>
<dbReference type="Proteomes" id="UP000299102">
    <property type="component" value="Unassembled WGS sequence"/>
</dbReference>
<dbReference type="AlphaFoldDB" id="A0A4C1VBM7"/>
<evidence type="ECO:0000313" key="1">
    <source>
        <dbReference type="EMBL" id="GBP36558.1"/>
    </source>
</evidence>
<keyword evidence="2" id="KW-1185">Reference proteome</keyword>
<sequence length="205" mass="22816">MASDALCYVKNTILHTDHYLSKIPKLMKNVSKKFFDKAVNHPNPLLVSAATYEAPQHLLRKPRNALTDLTDDFTAKACGKDLKNTTSSIFGSMPSLFAKKMRNSAINVCVICENWQADSADPRGRPAAGAPLFKKGWLILMEEIFQNNSNGYTQLMRSEGHRRGSVGSRGPHRRESISEDLLLSLHYLRSCKSLDGPFCMGRAST</sequence>
<evidence type="ECO:0000313" key="2">
    <source>
        <dbReference type="Proteomes" id="UP000299102"/>
    </source>
</evidence>
<name>A0A4C1VBM7_EUMVA</name>
<reference evidence="1 2" key="1">
    <citation type="journal article" date="2019" name="Commun. Biol.">
        <title>The bagworm genome reveals a unique fibroin gene that provides high tensile strength.</title>
        <authorList>
            <person name="Kono N."/>
            <person name="Nakamura H."/>
            <person name="Ohtoshi R."/>
            <person name="Tomita M."/>
            <person name="Numata K."/>
            <person name="Arakawa K."/>
        </authorList>
    </citation>
    <scope>NUCLEOTIDE SEQUENCE [LARGE SCALE GENOMIC DNA]</scope>
</reference>
<protein>
    <submittedName>
        <fullName evidence="1">Uncharacterized protein</fullName>
    </submittedName>
</protein>
<comment type="caution">
    <text evidence="1">The sequence shown here is derived from an EMBL/GenBank/DDBJ whole genome shotgun (WGS) entry which is preliminary data.</text>
</comment>
<dbReference type="OrthoDB" id="10050074at2759"/>
<proteinExistence type="predicted"/>
<accession>A0A4C1VBM7</accession>
<dbReference type="EMBL" id="BGZK01000319">
    <property type="protein sequence ID" value="GBP36558.1"/>
    <property type="molecule type" value="Genomic_DNA"/>
</dbReference>
<gene>
    <name evidence="1" type="ORF">EVAR_8393_1</name>
</gene>